<keyword evidence="2" id="KW-0472">Membrane</keyword>
<keyword evidence="6" id="KW-1185">Reference proteome</keyword>
<dbReference type="CDD" id="cd12087">
    <property type="entry name" value="TM_EGFR-like"/>
    <property type="match status" value="1"/>
</dbReference>
<organism evidence="4 6">
    <name type="scientific">Paramarasmius palmivorus</name>
    <dbReference type="NCBI Taxonomy" id="297713"/>
    <lineage>
        <taxon>Eukaryota</taxon>
        <taxon>Fungi</taxon>
        <taxon>Dikarya</taxon>
        <taxon>Basidiomycota</taxon>
        <taxon>Agaricomycotina</taxon>
        <taxon>Agaricomycetes</taxon>
        <taxon>Agaricomycetidae</taxon>
        <taxon>Agaricales</taxon>
        <taxon>Marasmiineae</taxon>
        <taxon>Marasmiaceae</taxon>
        <taxon>Paramarasmius</taxon>
    </lineage>
</organism>
<comment type="caution">
    <text evidence="4">The sequence shown here is derived from an EMBL/GenBank/DDBJ whole genome shotgun (WGS) entry which is preliminary data.</text>
</comment>
<evidence type="ECO:0000256" key="3">
    <source>
        <dbReference type="SAM" id="SignalP"/>
    </source>
</evidence>
<accession>A0AAW0BBN6</accession>
<sequence length="237" mass="26369">MLWLLILCSLSLEYFKFLTLTIYQLNYAFTWKPITIEEVELRTLLPNGTVQMDITWNFKHNQTDPDVDAQNSARFHLWDGKYLSEQQLCNRTSCLANFSTVAPGAYILTAWANDGKWPDALYPIAIMQTDTYHCNSTGTITAPGTTASTSAATNENKSNKNAIIGGVIGGVAFLALVALAFIYLRRRRLNHGNALGFNKDRMVKGAPDAGIDYTSPRSSFASMTGDTEKPLRRKDGR</sequence>
<feature type="region of interest" description="Disordered" evidence="1">
    <location>
        <begin position="214"/>
        <end position="237"/>
    </location>
</feature>
<gene>
    <name evidence="5" type="ORF">VNI00_015624</name>
    <name evidence="4" type="ORF">VNI00_016696</name>
</gene>
<protein>
    <submittedName>
        <fullName evidence="4">Uncharacterized protein</fullName>
    </submittedName>
</protein>
<name>A0AAW0BBN6_9AGAR</name>
<dbReference type="Gene3D" id="1.20.5.510">
    <property type="entry name" value="Single helix bin"/>
    <property type="match status" value="1"/>
</dbReference>
<dbReference type="EMBL" id="JAYKXP010000137">
    <property type="protein sequence ID" value="KAK7023545.1"/>
    <property type="molecule type" value="Genomic_DNA"/>
</dbReference>
<feature type="signal peptide" evidence="3">
    <location>
        <begin position="1"/>
        <end position="28"/>
    </location>
</feature>
<dbReference type="AlphaFoldDB" id="A0AAW0BBN6"/>
<dbReference type="Proteomes" id="UP001383192">
    <property type="component" value="Unassembled WGS sequence"/>
</dbReference>
<dbReference type="EMBL" id="JAYKXP010000104">
    <property type="protein sequence ID" value="KAK7026465.1"/>
    <property type="molecule type" value="Genomic_DNA"/>
</dbReference>
<keyword evidence="3" id="KW-0732">Signal</keyword>
<evidence type="ECO:0000313" key="6">
    <source>
        <dbReference type="Proteomes" id="UP001383192"/>
    </source>
</evidence>
<proteinExistence type="predicted"/>
<evidence type="ECO:0000313" key="5">
    <source>
        <dbReference type="EMBL" id="KAK7026465.1"/>
    </source>
</evidence>
<evidence type="ECO:0000256" key="2">
    <source>
        <dbReference type="SAM" id="Phobius"/>
    </source>
</evidence>
<evidence type="ECO:0000256" key="1">
    <source>
        <dbReference type="SAM" id="MobiDB-lite"/>
    </source>
</evidence>
<feature type="chain" id="PRO_5044716806" evidence="3">
    <location>
        <begin position="29"/>
        <end position="237"/>
    </location>
</feature>
<reference evidence="4 6" key="1">
    <citation type="submission" date="2024-01" db="EMBL/GenBank/DDBJ databases">
        <title>A draft genome for a cacao thread blight-causing isolate of Paramarasmius palmivorus.</title>
        <authorList>
            <person name="Baruah I.K."/>
            <person name="Bukari Y."/>
            <person name="Amoako-Attah I."/>
            <person name="Meinhardt L.W."/>
            <person name="Bailey B.A."/>
            <person name="Cohen S.P."/>
        </authorList>
    </citation>
    <scope>NUCLEOTIDE SEQUENCE [LARGE SCALE GENOMIC DNA]</scope>
    <source>
        <strain evidence="4 6">GH-12</strain>
    </source>
</reference>
<keyword evidence="2" id="KW-0812">Transmembrane</keyword>
<keyword evidence="2" id="KW-1133">Transmembrane helix</keyword>
<feature type="transmembrane region" description="Helical" evidence="2">
    <location>
        <begin position="162"/>
        <end position="184"/>
    </location>
</feature>
<evidence type="ECO:0000313" key="4">
    <source>
        <dbReference type="EMBL" id="KAK7023545.1"/>
    </source>
</evidence>
<feature type="compositionally biased region" description="Polar residues" evidence="1">
    <location>
        <begin position="215"/>
        <end position="225"/>
    </location>
</feature>